<sequence length="92" mass="10711">MAIYSKENLVEQINFEFKDENEYEGIGVIGLRAQRGGCNLINYEEYFLDDDSVILELYINSKNKNGHKKDGLNYYINMFFDSVQEALKNISI</sequence>
<dbReference type="Proteomes" id="UP000030014">
    <property type="component" value="Unassembled WGS sequence"/>
</dbReference>
<dbReference type="AlphaFoldDB" id="A0A0A0HYG6"/>
<organism evidence="1 2">
    <name type="scientific">Clostridium botulinum C/D str. DC5</name>
    <dbReference type="NCBI Taxonomy" id="1443128"/>
    <lineage>
        <taxon>Bacteria</taxon>
        <taxon>Bacillati</taxon>
        <taxon>Bacillota</taxon>
        <taxon>Clostridia</taxon>
        <taxon>Eubacteriales</taxon>
        <taxon>Clostridiaceae</taxon>
        <taxon>Clostridium</taxon>
    </lineage>
</organism>
<accession>A0A0A0HYG6</accession>
<reference evidence="1 2" key="1">
    <citation type="submission" date="2014-01" db="EMBL/GenBank/DDBJ databases">
        <title>Plasmidome dynamics in the species complex Clostridium novyi sensu lato converts strains of independent lineages into distinctly different pathogens.</title>
        <authorList>
            <person name="Skarin H."/>
            <person name="Segerman B."/>
        </authorList>
    </citation>
    <scope>NUCLEOTIDE SEQUENCE [LARGE SCALE GENOMIC DNA]</scope>
    <source>
        <strain evidence="1 2">DC5</strain>
    </source>
</reference>
<dbReference type="EMBL" id="JDRY01000167">
    <property type="protein sequence ID" value="KGM93572.1"/>
    <property type="molecule type" value="Genomic_DNA"/>
</dbReference>
<evidence type="ECO:0000313" key="1">
    <source>
        <dbReference type="EMBL" id="KGM93572.1"/>
    </source>
</evidence>
<protein>
    <submittedName>
        <fullName evidence="1">Uncharacterized protein</fullName>
    </submittedName>
</protein>
<evidence type="ECO:0000313" key="2">
    <source>
        <dbReference type="Proteomes" id="UP000030014"/>
    </source>
</evidence>
<name>A0A0A0HYG6_CLOBO</name>
<proteinExistence type="predicted"/>
<comment type="caution">
    <text evidence="1">The sequence shown here is derived from an EMBL/GenBank/DDBJ whole genome shotgun (WGS) entry which is preliminary data.</text>
</comment>
<gene>
    <name evidence="1" type="ORF">Z955_14720</name>
</gene>